<dbReference type="InterPro" id="IPR050425">
    <property type="entry name" value="NAD(P)_dehydrat-like"/>
</dbReference>
<proteinExistence type="inferred from homology"/>
<reference evidence="4 5" key="1">
    <citation type="journal article" date="2015" name="Stand. Genomic Sci.">
        <title>Genomic Encyclopedia of Bacterial and Archaeal Type Strains, Phase III: the genomes of soil and plant-associated and newly described type strains.</title>
        <authorList>
            <person name="Whitman W.B."/>
            <person name="Woyke T."/>
            <person name="Klenk H.P."/>
            <person name="Zhou Y."/>
            <person name="Lilburn T.G."/>
            <person name="Beck B.J."/>
            <person name="De Vos P."/>
            <person name="Vandamme P."/>
            <person name="Eisen J.A."/>
            <person name="Garrity G."/>
            <person name="Hugenholtz P."/>
            <person name="Kyrpides N.C."/>
        </authorList>
    </citation>
    <scope>NUCLEOTIDE SEQUENCE [LARGE SCALE GENOMIC DNA]</scope>
    <source>
        <strain evidence="4 5">VKM Ac-2540</strain>
    </source>
</reference>
<sequence length="314" mass="33333">MILVTGGSGYLATHLIALLLRDGHEVRTTVRSTSRSAELRAAVRRGAADDAGLEIVIADLMSDDGWSAAVAGCSEVHHVASPIPVTQPDDADELIVPAREGTLRVLRAARDAGARRVVLTSSFAAVGYTPKPGAEFTEEDWTDPDTPGLAPYPRSKAIAERAAWDLMAGADTELVVVNPTGIFGPTLTTNLRSSTQLIKMMLDGTMPVAPRARFGVVDVRDVADLHVRAMAAPDAAGKRFLAVANGPTVSFLEIAQILGPPAPTEEAPGPDLPRPIIHNDRARTELAWQPRDVKTTILETAESLRDLGLLPGIL</sequence>
<dbReference type="AlphaFoldDB" id="A0A4Q7XAU6"/>
<dbReference type="EMBL" id="SHKR01000011">
    <property type="protein sequence ID" value="RZU20327.1"/>
    <property type="molecule type" value="Genomic_DNA"/>
</dbReference>
<evidence type="ECO:0000313" key="4">
    <source>
        <dbReference type="EMBL" id="RZU20327.1"/>
    </source>
</evidence>
<organism evidence="4 5">
    <name type="scientific">Kribbella rubisoli</name>
    <dbReference type="NCBI Taxonomy" id="3075929"/>
    <lineage>
        <taxon>Bacteria</taxon>
        <taxon>Bacillati</taxon>
        <taxon>Actinomycetota</taxon>
        <taxon>Actinomycetes</taxon>
        <taxon>Propionibacteriales</taxon>
        <taxon>Kribbellaceae</taxon>
        <taxon>Kribbella</taxon>
    </lineage>
</organism>
<dbReference type="GO" id="GO:0016616">
    <property type="term" value="F:oxidoreductase activity, acting on the CH-OH group of donors, NAD or NADP as acceptor"/>
    <property type="evidence" value="ECO:0007669"/>
    <property type="project" value="TreeGrafter"/>
</dbReference>
<keyword evidence="1" id="KW-0560">Oxidoreductase</keyword>
<dbReference type="Gene3D" id="3.40.50.720">
    <property type="entry name" value="NAD(P)-binding Rossmann-like Domain"/>
    <property type="match status" value="1"/>
</dbReference>
<evidence type="ECO:0000313" key="5">
    <source>
        <dbReference type="Proteomes" id="UP000292027"/>
    </source>
</evidence>
<dbReference type="Pfam" id="PF01370">
    <property type="entry name" value="Epimerase"/>
    <property type="match status" value="1"/>
</dbReference>
<dbReference type="RefSeq" id="WP_130442867.1">
    <property type="nucleotide sequence ID" value="NZ_SHKR01000011.1"/>
</dbReference>
<dbReference type="InterPro" id="IPR001509">
    <property type="entry name" value="Epimerase_deHydtase"/>
</dbReference>
<dbReference type="PANTHER" id="PTHR10366">
    <property type="entry name" value="NAD DEPENDENT EPIMERASE/DEHYDRATASE"/>
    <property type="match status" value="1"/>
</dbReference>
<dbReference type="InterPro" id="IPR036291">
    <property type="entry name" value="NAD(P)-bd_dom_sf"/>
</dbReference>
<protein>
    <submittedName>
        <fullName evidence="4">Dihydroflavonol-4-reductase</fullName>
    </submittedName>
</protein>
<dbReference type="OrthoDB" id="9778052at2"/>
<feature type="domain" description="NAD-dependent epimerase/dehydratase" evidence="3">
    <location>
        <begin position="2"/>
        <end position="237"/>
    </location>
</feature>
<dbReference type="SUPFAM" id="SSF51735">
    <property type="entry name" value="NAD(P)-binding Rossmann-fold domains"/>
    <property type="match status" value="1"/>
</dbReference>
<evidence type="ECO:0000259" key="3">
    <source>
        <dbReference type="Pfam" id="PF01370"/>
    </source>
</evidence>
<name>A0A4Q7XAU6_9ACTN</name>
<gene>
    <name evidence="4" type="ORF">EV645_2559</name>
</gene>
<dbReference type="PANTHER" id="PTHR10366:SF564">
    <property type="entry name" value="STEROL-4-ALPHA-CARBOXYLATE 3-DEHYDROGENASE, DECARBOXYLATING"/>
    <property type="match status" value="1"/>
</dbReference>
<comment type="similarity">
    <text evidence="2">Belongs to the NAD(P)-dependent epimerase/dehydratase family. Dihydroflavonol-4-reductase subfamily.</text>
</comment>
<accession>A0A4Q7XAU6</accession>
<evidence type="ECO:0000256" key="2">
    <source>
        <dbReference type="ARBA" id="ARBA00023445"/>
    </source>
</evidence>
<keyword evidence="5" id="KW-1185">Reference proteome</keyword>
<comment type="caution">
    <text evidence="4">The sequence shown here is derived from an EMBL/GenBank/DDBJ whole genome shotgun (WGS) entry which is preliminary data.</text>
</comment>
<evidence type="ECO:0000256" key="1">
    <source>
        <dbReference type="ARBA" id="ARBA00023002"/>
    </source>
</evidence>
<dbReference type="Proteomes" id="UP000292027">
    <property type="component" value="Unassembled WGS sequence"/>
</dbReference>